<sequence>MRHSIRAVAVVATLAASGIVFASTPASADAPVEAFACAISVTAPQKLGTSTIRVTGNRNTDCGTGNSTLNLQRQQIPGFWETVASRTLSGGGFGSLDFNCNGRGTQTYRGQQVARQVGGTTLVKNSSNVRITCSG</sequence>
<dbReference type="Proteomes" id="UP000542742">
    <property type="component" value="Unassembled WGS sequence"/>
</dbReference>
<keyword evidence="1" id="KW-0732">Signal</keyword>
<protein>
    <recommendedName>
        <fullName evidence="4">Secreted protein</fullName>
    </recommendedName>
</protein>
<dbReference type="EMBL" id="JACHMF010000001">
    <property type="protein sequence ID" value="MBB4695347.1"/>
    <property type="molecule type" value="Genomic_DNA"/>
</dbReference>
<name>A0A7W7G3Y1_9ACTN</name>
<proteinExistence type="predicted"/>
<comment type="caution">
    <text evidence="2">The sequence shown here is derived from an EMBL/GenBank/DDBJ whole genome shotgun (WGS) entry which is preliminary data.</text>
</comment>
<feature type="signal peptide" evidence="1">
    <location>
        <begin position="1"/>
        <end position="22"/>
    </location>
</feature>
<dbReference type="RefSeq" id="WP_221477334.1">
    <property type="nucleotide sequence ID" value="NZ_BOMC01000082.1"/>
</dbReference>
<evidence type="ECO:0008006" key="4">
    <source>
        <dbReference type="Google" id="ProtNLM"/>
    </source>
</evidence>
<reference evidence="2 3" key="1">
    <citation type="submission" date="2020-08" db="EMBL/GenBank/DDBJ databases">
        <title>Sequencing the genomes of 1000 actinobacteria strains.</title>
        <authorList>
            <person name="Klenk H.-P."/>
        </authorList>
    </citation>
    <scope>NUCLEOTIDE SEQUENCE [LARGE SCALE GENOMIC DNA]</scope>
    <source>
        <strain evidence="2 3">DSM 45518</strain>
    </source>
</reference>
<evidence type="ECO:0000256" key="1">
    <source>
        <dbReference type="SAM" id="SignalP"/>
    </source>
</evidence>
<gene>
    <name evidence="2" type="ORF">BKA14_005495</name>
</gene>
<accession>A0A7W7G3Y1</accession>
<evidence type="ECO:0000313" key="2">
    <source>
        <dbReference type="EMBL" id="MBB4695347.1"/>
    </source>
</evidence>
<evidence type="ECO:0000313" key="3">
    <source>
        <dbReference type="Proteomes" id="UP000542742"/>
    </source>
</evidence>
<keyword evidence="3" id="KW-1185">Reference proteome</keyword>
<dbReference type="AlphaFoldDB" id="A0A7W7G3Y1"/>
<organism evidence="2 3">
    <name type="scientific">Paractinoplanes abujensis</name>
    <dbReference type="NCBI Taxonomy" id="882441"/>
    <lineage>
        <taxon>Bacteria</taxon>
        <taxon>Bacillati</taxon>
        <taxon>Actinomycetota</taxon>
        <taxon>Actinomycetes</taxon>
        <taxon>Micromonosporales</taxon>
        <taxon>Micromonosporaceae</taxon>
        <taxon>Paractinoplanes</taxon>
    </lineage>
</organism>
<feature type="chain" id="PRO_5039276700" description="Secreted protein" evidence="1">
    <location>
        <begin position="23"/>
        <end position="135"/>
    </location>
</feature>